<proteinExistence type="inferred from homology"/>
<organism evidence="8 9">
    <name type="scientific">Gregarina niphandrodes</name>
    <name type="common">Septate eugregarine</name>
    <dbReference type="NCBI Taxonomy" id="110365"/>
    <lineage>
        <taxon>Eukaryota</taxon>
        <taxon>Sar</taxon>
        <taxon>Alveolata</taxon>
        <taxon>Apicomplexa</taxon>
        <taxon>Conoidasida</taxon>
        <taxon>Gregarinasina</taxon>
        <taxon>Eugregarinorida</taxon>
        <taxon>Gregarinidae</taxon>
        <taxon>Gregarina</taxon>
    </lineage>
</organism>
<dbReference type="VEuPathDB" id="CryptoDB:GNI_149100"/>
<dbReference type="GO" id="GO:0000139">
    <property type="term" value="C:Golgi membrane"/>
    <property type="evidence" value="ECO:0007669"/>
    <property type="project" value="UniProtKB-SubCell"/>
</dbReference>
<name>A0A023B0H8_GRENI</name>
<dbReference type="OrthoDB" id="440385at2759"/>
<comment type="caution">
    <text evidence="8">The sequence shown here is derived from an EMBL/GenBank/DDBJ whole genome shotgun (WGS) entry which is preliminary data.</text>
</comment>
<dbReference type="OMA" id="GYTGQFF"/>
<evidence type="ECO:0000256" key="4">
    <source>
        <dbReference type="ARBA" id="ARBA00022989"/>
    </source>
</evidence>
<reference evidence="8" key="1">
    <citation type="submission" date="2013-12" db="EMBL/GenBank/DDBJ databases">
        <authorList>
            <person name="Omoto C.K."/>
            <person name="Sibley D."/>
            <person name="Venepally P."/>
            <person name="Hadjithomas M."/>
            <person name="Karamycheva S."/>
            <person name="Brunk B."/>
            <person name="Roos D."/>
            <person name="Caler E."/>
            <person name="Lorenzi H."/>
        </authorList>
    </citation>
    <scope>NUCLEOTIDE SEQUENCE</scope>
</reference>
<dbReference type="InterPro" id="IPR045231">
    <property type="entry name" value="Yip1/4-like"/>
</dbReference>
<sequence length="170" mass="18967">MEEEEAPLLEELGIIPRDILRRTLCVLTFRKVGDEMLDSMDMTGPVLILLGLGCSCLLLSGKVHFEYVYGLMTGGTFGVWALLNLMSRSKLLSIHRTISVLGYGLLPILLVSFLAPFTKLKPYVATAGVLWSTSTASRFVEEALDMQAQRYLAAYPIMLFYICFTFITVL</sequence>
<dbReference type="Pfam" id="PF04893">
    <property type="entry name" value="Yip1"/>
    <property type="match status" value="1"/>
</dbReference>
<dbReference type="Proteomes" id="UP000019763">
    <property type="component" value="Unassembled WGS sequence"/>
</dbReference>
<dbReference type="InterPro" id="IPR006977">
    <property type="entry name" value="Yip1_dom"/>
</dbReference>
<feature type="domain" description="Yip1" evidence="7">
    <location>
        <begin position="30"/>
        <end position="167"/>
    </location>
</feature>
<evidence type="ECO:0000259" key="7">
    <source>
        <dbReference type="Pfam" id="PF04893"/>
    </source>
</evidence>
<comment type="caution">
    <text evidence="6">Lacks conserved residue(s) required for the propagation of feature annotation.</text>
</comment>
<dbReference type="GO" id="GO:0005802">
    <property type="term" value="C:trans-Golgi network"/>
    <property type="evidence" value="ECO:0007669"/>
    <property type="project" value="TreeGrafter"/>
</dbReference>
<evidence type="ECO:0000256" key="6">
    <source>
        <dbReference type="RuleBase" id="RU361264"/>
    </source>
</evidence>
<gene>
    <name evidence="8" type="ORF">GNI_149100</name>
</gene>
<comment type="similarity">
    <text evidence="2 6">Belongs to the YIP1 family.</text>
</comment>
<dbReference type="PANTHER" id="PTHR21236:SF2">
    <property type="entry name" value="PROTEIN YIPF"/>
    <property type="match status" value="1"/>
</dbReference>
<keyword evidence="4 6" id="KW-1133">Transmembrane helix</keyword>
<keyword evidence="9" id="KW-1185">Reference proteome</keyword>
<feature type="transmembrane region" description="Helical" evidence="6">
    <location>
        <begin position="67"/>
        <end position="86"/>
    </location>
</feature>
<dbReference type="EMBL" id="AFNH02001109">
    <property type="protein sequence ID" value="EZG44309.1"/>
    <property type="molecule type" value="Genomic_DNA"/>
</dbReference>
<feature type="transmembrane region" description="Helical" evidence="6">
    <location>
        <begin position="98"/>
        <end position="117"/>
    </location>
</feature>
<dbReference type="GO" id="GO:0006888">
    <property type="term" value="P:endoplasmic reticulum to Golgi vesicle-mediated transport"/>
    <property type="evidence" value="ECO:0007669"/>
    <property type="project" value="InterPro"/>
</dbReference>
<keyword evidence="5 6" id="KW-0472">Membrane</keyword>
<dbReference type="AlphaFoldDB" id="A0A023B0H8"/>
<evidence type="ECO:0000256" key="1">
    <source>
        <dbReference type="ARBA" id="ARBA00004141"/>
    </source>
</evidence>
<dbReference type="eggNOG" id="KOG3103">
    <property type="taxonomic scope" value="Eukaryota"/>
</dbReference>
<evidence type="ECO:0000256" key="5">
    <source>
        <dbReference type="ARBA" id="ARBA00023136"/>
    </source>
</evidence>
<dbReference type="GO" id="GO:0048280">
    <property type="term" value="P:vesicle fusion with Golgi apparatus"/>
    <property type="evidence" value="ECO:0007669"/>
    <property type="project" value="TreeGrafter"/>
</dbReference>
<evidence type="ECO:0000313" key="9">
    <source>
        <dbReference type="Proteomes" id="UP000019763"/>
    </source>
</evidence>
<dbReference type="PANTHER" id="PTHR21236">
    <property type="entry name" value="GOLGI MEMBRANE PROTEIN YIP1"/>
    <property type="match status" value="1"/>
</dbReference>
<feature type="transmembrane region" description="Helical" evidence="6">
    <location>
        <begin position="152"/>
        <end position="169"/>
    </location>
</feature>
<accession>A0A023B0H8</accession>
<protein>
    <recommendedName>
        <fullName evidence="6">Protein YIPF</fullName>
    </recommendedName>
</protein>
<evidence type="ECO:0000313" key="8">
    <source>
        <dbReference type="EMBL" id="EZG44309.1"/>
    </source>
</evidence>
<evidence type="ECO:0000256" key="2">
    <source>
        <dbReference type="ARBA" id="ARBA00010596"/>
    </source>
</evidence>
<dbReference type="RefSeq" id="XP_011132717.1">
    <property type="nucleotide sequence ID" value="XM_011134415.1"/>
</dbReference>
<keyword evidence="3 6" id="KW-0812">Transmembrane</keyword>
<feature type="transmembrane region" description="Helical" evidence="6">
    <location>
        <begin position="40"/>
        <end position="61"/>
    </location>
</feature>
<comment type="subcellular location">
    <subcellularLocation>
        <location evidence="6">Golgi apparatus membrane</location>
        <topology evidence="6">Multi-pass membrane protein</topology>
    </subcellularLocation>
    <subcellularLocation>
        <location evidence="1">Membrane</location>
        <topology evidence="1">Multi-pass membrane protein</topology>
    </subcellularLocation>
</comment>
<evidence type="ECO:0000256" key="3">
    <source>
        <dbReference type="ARBA" id="ARBA00022692"/>
    </source>
</evidence>
<dbReference type="GeneID" id="22915210"/>